<dbReference type="AlphaFoldDB" id="A0A172QR40"/>
<dbReference type="Pfam" id="PF13577">
    <property type="entry name" value="SnoaL_4"/>
    <property type="match status" value="1"/>
</dbReference>
<organism evidence="2 3">
    <name type="scientific">Corynebacterium crudilactis</name>
    <dbReference type="NCBI Taxonomy" id="1652495"/>
    <lineage>
        <taxon>Bacteria</taxon>
        <taxon>Bacillati</taxon>
        <taxon>Actinomycetota</taxon>
        <taxon>Actinomycetes</taxon>
        <taxon>Mycobacteriales</taxon>
        <taxon>Corynebacteriaceae</taxon>
        <taxon>Corynebacterium</taxon>
    </lineage>
</organism>
<keyword evidence="3" id="KW-1185">Reference proteome</keyword>
<dbReference type="OrthoDB" id="981191at2"/>
<dbReference type="EMBL" id="CP015622">
    <property type="protein sequence ID" value="ANE03163.1"/>
    <property type="molecule type" value="Genomic_DNA"/>
</dbReference>
<dbReference type="InterPro" id="IPR032710">
    <property type="entry name" value="NTF2-like_dom_sf"/>
</dbReference>
<dbReference type="InterPro" id="IPR037401">
    <property type="entry name" value="SnoaL-like"/>
</dbReference>
<protein>
    <recommendedName>
        <fullName evidence="1">SnoaL-like domain-containing protein</fullName>
    </recommendedName>
</protein>
<dbReference type="CDD" id="cd00531">
    <property type="entry name" value="NTF2_like"/>
    <property type="match status" value="1"/>
</dbReference>
<name>A0A172QR40_9CORY</name>
<dbReference type="SUPFAM" id="SSF54427">
    <property type="entry name" value="NTF2-like"/>
    <property type="match status" value="1"/>
</dbReference>
<evidence type="ECO:0000259" key="1">
    <source>
        <dbReference type="Pfam" id="PF13577"/>
    </source>
</evidence>
<reference evidence="2 3" key="1">
    <citation type="submission" date="2016-05" db="EMBL/GenBank/DDBJ databases">
        <title>Complete genome sequence of Corynebacterium crudilactis, a new Corynebacterium species isolated from raw cow's milk.</title>
        <authorList>
            <person name="Christian R."/>
            <person name="Zimmermann J."/>
            <person name="Lipski A."/>
            <person name="Kalinowski J."/>
        </authorList>
    </citation>
    <scope>NUCLEOTIDE SEQUENCE [LARGE SCALE GENOMIC DNA]</scope>
    <source>
        <strain evidence="2 3">JZ16</strain>
    </source>
</reference>
<sequence length="164" mass="18698">MYQRFTPEEVADRLEIYDLFARYIHAADSHDIDAMDEVFLEDTVFDWTDSGGDRDLWKDAKQGDFITGKTFEFIFHMCGNLKIVFGPDGNTAVVDSKTIHPTGLRGRDGEPRLSQVHGGYTDQLRRTDHGWRIVERRWNDAWVVGGLHEVNGIPAMLQEAGVLD</sequence>
<dbReference type="KEGG" id="ccjz:ccrud_02345"/>
<evidence type="ECO:0000313" key="3">
    <source>
        <dbReference type="Proteomes" id="UP000076929"/>
    </source>
</evidence>
<evidence type="ECO:0000313" key="2">
    <source>
        <dbReference type="EMBL" id="ANE03163.1"/>
    </source>
</evidence>
<gene>
    <name evidence="2" type="ORF">ccrud_02345</name>
</gene>
<proteinExistence type="predicted"/>
<feature type="domain" description="SnoaL-like" evidence="1">
    <location>
        <begin position="8"/>
        <end position="137"/>
    </location>
</feature>
<accession>A0A172QR40</accession>
<dbReference type="Proteomes" id="UP000076929">
    <property type="component" value="Chromosome"/>
</dbReference>
<dbReference type="RefSeq" id="WP_066564319.1">
    <property type="nucleotide sequence ID" value="NZ_CP015622.1"/>
</dbReference>
<dbReference type="Gene3D" id="3.10.450.50">
    <property type="match status" value="1"/>
</dbReference>